<dbReference type="EMBL" id="CP099420">
    <property type="protein sequence ID" value="USW51688.1"/>
    <property type="molecule type" value="Genomic_DNA"/>
</dbReference>
<name>A0A9Q9AT67_9PEZI</name>
<dbReference type="Proteomes" id="UP001056384">
    <property type="component" value="Chromosome 3"/>
</dbReference>
<evidence type="ECO:0000313" key="2">
    <source>
        <dbReference type="Proteomes" id="UP001056384"/>
    </source>
</evidence>
<keyword evidence="2" id="KW-1185">Reference proteome</keyword>
<accession>A0A9Q9AT67</accession>
<organism evidence="1 2">
    <name type="scientific">Septoria linicola</name>
    <dbReference type="NCBI Taxonomy" id="215465"/>
    <lineage>
        <taxon>Eukaryota</taxon>
        <taxon>Fungi</taxon>
        <taxon>Dikarya</taxon>
        <taxon>Ascomycota</taxon>
        <taxon>Pezizomycotina</taxon>
        <taxon>Dothideomycetes</taxon>
        <taxon>Dothideomycetidae</taxon>
        <taxon>Mycosphaerellales</taxon>
        <taxon>Mycosphaerellaceae</taxon>
        <taxon>Septoria</taxon>
    </lineage>
</organism>
<gene>
    <name evidence="1" type="ORF">Slin15195_G050070</name>
</gene>
<evidence type="ECO:0008006" key="3">
    <source>
        <dbReference type="Google" id="ProtNLM"/>
    </source>
</evidence>
<evidence type="ECO:0000313" key="1">
    <source>
        <dbReference type="EMBL" id="USW51688.1"/>
    </source>
</evidence>
<proteinExistence type="predicted"/>
<protein>
    <recommendedName>
        <fullName evidence="3">F-box domain-containing protein</fullName>
    </recommendedName>
</protein>
<dbReference type="AlphaFoldDB" id="A0A9Q9AT67"/>
<sequence>MAGPSPLLTLPPELRERIYEYIALSHTTRRVRTIHNSSNNAPVYKTSTSAISATCHLIHQEYEAVARRCTTVLECATINMDFDPIMAYFRDKVDSHFLTILKQNKAEILVNILITDPQHYHRNIANFYPWALFLISTHLEAIYQSDVETWMEIHIARPPTEFEEQCVIDNDTPQEIRDNIENIRKLAGDFDRDVWKAYPAFFKKMQVRYREEWDRREARERET</sequence>
<reference evidence="1" key="1">
    <citation type="submission" date="2022-06" db="EMBL/GenBank/DDBJ databases">
        <title>Complete genome sequences of two strains of the flax pathogen Septoria linicola.</title>
        <authorList>
            <person name="Lapalu N."/>
            <person name="Simon A."/>
            <person name="Demenou B."/>
            <person name="Paumier D."/>
            <person name="Guillot M.-P."/>
            <person name="Gout L."/>
            <person name="Valade R."/>
        </authorList>
    </citation>
    <scope>NUCLEOTIDE SEQUENCE</scope>
    <source>
        <strain evidence="1">SE15195</strain>
    </source>
</reference>